<reference evidence="1 2" key="1">
    <citation type="submission" date="2024-09" db="EMBL/GenBank/DDBJ databases">
        <title>Chromosome-scale assembly of Riccia fluitans.</title>
        <authorList>
            <person name="Paukszto L."/>
            <person name="Sawicki J."/>
            <person name="Karawczyk K."/>
            <person name="Piernik-Szablinska J."/>
            <person name="Szczecinska M."/>
            <person name="Mazdziarz M."/>
        </authorList>
    </citation>
    <scope>NUCLEOTIDE SEQUENCE [LARGE SCALE GENOMIC DNA]</scope>
    <source>
        <strain evidence="1">Rf_01</strain>
        <tissue evidence="1">Aerial parts of the thallus</tissue>
    </source>
</reference>
<comment type="caution">
    <text evidence="1">The sequence shown here is derived from an EMBL/GenBank/DDBJ whole genome shotgun (WGS) entry which is preliminary data.</text>
</comment>
<dbReference type="EMBL" id="JBHFFA010000001">
    <property type="protein sequence ID" value="KAL2653321.1"/>
    <property type="molecule type" value="Genomic_DNA"/>
</dbReference>
<evidence type="ECO:0000313" key="2">
    <source>
        <dbReference type="Proteomes" id="UP001605036"/>
    </source>
</evidence>
<name>A0ABD1ZR50_9MARC</name>
<dbReference type="AlphaFoldDB" id="A0ABD1ZR50"/>
<evidence type="ECO:0000313" key="1">
    <source>
        <dbReference type="EMBL" id="KAL2653321.1"/>
    </source>
</evidence>
<accession>A0ABD1ZR50</accession>
<protein>
    <submittedName>
        <fullName evidence="1">Uncharacterized protein</fullName>
    </submittedName>
</protein>
<keyword evidence="2" id="KW-1185">Reference proteome</keyword>
<organism evidence="1 2">
    <name type="scientific">Riccia fluitans</name>
    <dbReference type="NCBI Taxonomy" id="41844"/>
    <lineage>
        <taxon>Eukaryota</taxon>
        <taxon>Viridiplantae</taxon>
        <taxon>Streptophyta</taxon>
        <taxon>Embryophyta</taxon>
        <taxon>Marchantiophyta</taxon>
        <taxon>Marchantiopsida</taxon>
        <taxon>Marchantiidae</taxon>
        <taxon>Marchantiales</taxon>
        <taxon>Ricciaceae</taxon>
        <taxon>Riccia</taxon>
    </lineage>
</organism>
<dbReference type="Proteomes" id="UP001605036">
    <property type="component" value="Unassembled WGS sequence"/>
</dbReference>
<proteinExistence type="predicted"/>
<gene>
    <name evidence="1" type="ORF">R1flu_021449</name>
</gene>
<sequence length="132" mass="14362">MFLHDPTLNPFLLDTCVIQLDFAPPSLSVGGFLTFGQFVRPPFPASIHRSLPPSLGTASAIVLPFLSSATVNHNNVFQHNLYLESACIMVPLSASFPAWRWSLAGSGFSGVYRKAKFAGSLETNILRALRIV</sequence>